<reference evidence="1" key="1">
    <citation type="submission" date="2020-04" db="EMBL/GenBank/DDBJ databases">
        <authorList>
            <person name="Chiriac C."/>
            <person name="Salcher M."/>
            <person name="Ghai R."/>
            <person name="Kavagutti S V."/>
        </authorList>
    </citation>
    <scope>NUCLEOTIDE SEQUENCE</scope>
</reference>
<organism evidence="1">
    <name type="scientific">uncultured Caudovirales phage</name>
    <dbReference type="NCBI Taxonomy" id="2100421"/>
    <lineage>
        <taxon>Viruses</taxon>
        <taxon>Duplodnaviria</taxon>
        <taxon>Heunggongvirae</taxon>
        <taxon>Uroviricota</taxon>
        <taxon>Caudoviricetes</taxon>
        <taxon>Peduoviridae</taxon>
        <taxon>Maltschvirus</taxon>
        <taxon>Maltschvirus maltsch</taxon>
    </lineage>
</organism>
<proteinExistence type="predicted"/>
<gene>
    <name evidence="1" type="ORF">UFOVP583_38</name>
</gene>
<dbReference type="InterPro" id="IPR057895">
    <property type="entry name" value="Mom"/>
</dbReference>
<accession>A0A6J5N154</accession>
<dbReference type="Pfam" id="PF25680">
    <property type="entry name" value="Mom"/>
    <property type="match status" value="1"/>
</dbReference>
<evidence type="ECO:0008006" key="2">
    <source>
        <dbReference type="Google" id="ProtNLM"/>
    </source>
</evidence>
<sequence>MSIVSTLTVRPIEYRLAMDTIVKNHYLHRECSCSAAFGLFTDEKTNDDFFQHGRLVGVIVFGKPSSYTLCNGICGEDESKNVVEFNRLWVEDSMPKNTESFFVGQALRQCPFEIIVSFADSEQGHIGYIYQATNWIYTGISPKMKYFRPKNASDNAGGTVYRRRERMTKQEIIDQFGADMVEEYFSSMKYRYIYFNCSKTRKKELMKKLKYPVLPYPKKGQ</sequence>
<evidence type="ECO:0000313" key="1">
    <source>
        <dbReference type="EMBL" id="CAB4151851.1"/>
    </source>
</evidence>
<dbReference type="EMBL" id="LR796563">
    <property type="protein sequence ID" value="CAB4151851.1"/>
    <property type="molecule type" value="Genomic_DNA"/>
</dbReference>
<protein>
    <recommendedName>
        <fullName evidence="2">Protein Mom</fullName>
    </recommendedName>
</protein>
<name>A0A6J5N154_9CAUD</name>